<feature type="region of interest" description="Disordered" evidence="1">
    <location>
        <begin position="1"/>
        <end position="36"/>
    </location>
</feature>
<evidence type="ECO:0000256" key="1">
    <source>
        <dbReference type="SAM" id="MobiDB-lite"/>
    </source>
</evidence>
<feature type="compositionally biased region" description="Low complexity" evidence="1">
    <location>
        <begin position="359"/>
        <end position="377"/>
    </location>
</feature>
<reference evidence="3" key="2">
    <citation type="submission" date="2015-01" db="EMBL/GenBank/DDBJ databases">
        <title>Evolutionary Origins and Diversification of the Mycorrhizal Mutualists.</title>
        <authorList>
            <consortium name="DOE Joint Genome Institute"/>
            <consortium name="Mycorrhizal Genomics Consortium"/>
            <person name="Kohler A."/>
            <person name="Kuo A."/>
            <person name="Nagy L.G."/>
            <person name="Floudas D."/>
            <person name="Copeland A."/>
            <person name="Barry K.W."/>
            <person name="Cichocki N."/>
            <person name="Veneault-Fourrey C."/>
            <person name="LaButti K."/>
            <person name="Lindquist E.A."/>
            <person name="Lipzen A."/>
            <person name="Lundell T."/>
            <person name="Morin E."/>
            <person name="Murat C."/>
            <person name="Riley R."/>
            <person name="Ohm R."/>
            <person name="Sun H."/>
            <person name="Tunlid A."/>
            <person name="Henrissat B."/>
            <person name="Grigoriev I.V."/>
            <person name="Hibbett D.S."/>
            <person name="Martin F."/>
        </authorList>
    </citation>
    <scope>NUCLEOTIDE SEQUENCE [LARGE SCALE GENOMIC DNA]</scope>
    <source>
        <strain evidence="3">MUT 4182</strain>
    </source>
</reference>
<organism evidence="2 3">
    <name type="scientific">Tulasnella calospora MUT 4182</name>
    <dbReference type="NCBI Taxonomy" id="1051891"/>
    <lineage>
        <taxon>Eukaryota</taxon>
        <taxon>Fungi</taxon>
        <taxon>Dikarya</taxon>
        <taxon>Basidiomycota</taxon>
        <taxon>Agaricomycotina</taxon>
        <taxon>Agaricomycetes</taxon>
        <taxon>Cantharellales</taxon>
        <taxon>Tulasnellaceae</taxon>
        <taxon>Tulasnella</taxon>
    </lineage>
</organism>
<evidence type="ECO:0000313" key="2">
    <source>
        <dbReference type="EMBL" id="KIO19281.1"/>
    </source>
</evidence>
<protein>
    <submittedName>
        <fullName evidence="2">Uncharacterized protein</fullName>
    </submittedName>
</protein>
<evidence type="ECO:0000313" key="3">
    <source>
        <dbReference type="Proteomes" id="UP000054248"/>
    </source>
</evidence>
<dbReference type="HOGENOM" id="CLU_734025_0_0_1"/>
<dbReference type="STRING" id="1051891.A0A0C3Q685"/>
<gene>
    <name evidence="2" type="ORF">M407DRAFT_11469</name>
</gene>
<feature type="region of interest" description="Disordered" evidence="1">
    <location>
        <begin position="347"/>
        <end position="377"/>
    </location>
</feature>
<feature type="compositionally biased region" description="Basic and acidic residues" evidence="1">
    <location>
        <begin position="24"/>
        <end position="36"/>
    </location>
</feature>
<dbReference type="EMBL" id="KN823230">
    <property type="protein sequence ID" value="KIO19281.1"/>
    <property type="molecule type" value="Genomic_DNA"/>
</dbReference>
<dbReference type="OrthoDB" id="3247681at2759"/>
<proteinExistence type="predicted"/>
<name>A0A0C3Q685_9AGAM</name>
<feature type="compositionally biased region" description="Polar residues" evidence="1">
    <location>
        <begin position="1"/>
        <end position="14"/>
    </location>
</feature>
<reference evidence="2 3" key="1">
    <citation type="submission" date="2014-04" db="EMBL/GenBank/DDBJ databases">
        <authorList>
            <consortium name="DOE Joint Genome Institute"/>
            <person name="Kuo A."/>
            <person name="Girlanda M."/>
            <person name="Perotto S."/>
            <person name="Kohler A."/>
            <person name="Nagy L.G."/>
            <person name="Floudas D."/>
            <person name="Copeland A."/>
            <person name="Barry K.W."/>
            <person name="Cichocki N."/>
            <person name="Veneault-Fourrey C."/>
            <person name="LaButti K."/>
            <person name="Lindquist E.A."/>
            <person name="Lipzen A."/>
            <person name="Lundell T."/>
            <person name="Morin E."/>
            <person name="Murat C."/>
            <person name="Sun H."/>
            <person name="Tunlid A."/>
            <person name="Henrissat B."/>
            <person name="Grigoriev I.V."/>
            <person name="Hibbett D.S."/>
            <person name="Martin F."/>
            <person name="Nordberg H.P."/>
            <person name="Cantor M.N."/>
            <person name="Hua S.X."/>
        </authorList>
    </citation>
    <scope>NUCLEOTIDE SEQUENCE [LARGE SCALE GENOMIC DNA]</scope>
    <source>
        <strain evidence="2 3">MUT 4182</strain>
    </source>
</reference>
<keyword evidence="3" id="KW-1185">Reference proteome</keyword>
<accession>A0A0C3Q685</accession>
<dbReference type="Proteomes" id="UP000054248">
    <property type="component" value="Unassembled WGS sequence"/>
</dbReference>
<dbReference type="AlphaFoldDB" id="A0A0C3Q685"/>
<sequence>MARASSQRSKPSSEAQKKTYKLSTQERRAKKQAKEEKLDAVFADVKKVFHDKEDAVAALAIKYEIPEDTLRGLMGEAKMANSRSINAKNAYAHWRLHELNKDRPKGQKLSLKDFNRDYAGEYEDVDDETKQIAINALKEHRESKRIPIRKKGRAALRDVNGTMAKIATMADQLALRTDHQVLILASKTSHQSYAAPMAHVTSSAEGFTDTLFKTDIYATAHHFEAYGTEGSQGLAHSSRSVHSRLKGEVVGALKKNLKTVSDRRDASVSYEHFHHKVLLRYHVNLVGWPSNIPFKNPSELKRAHLKEIHALATSTPPQLHFITLNQEELSQCIEKRAEDEANGLVEPWVGNKRKTGNTAMSVSALPSSSSSANASDV</sequence>